<dbReference type="PANTHER" id="PTHR33695">
    <property type="entry name" value="LIPOPROTEIN SIGNAL PEPTIDASE"/>
    <property type="match status" value="1"/>
</dbReference>
<comment type="function">
    <text evidence="9 10">This protein specifically catalyzes the removal of signal peptides from prolipoproteins.</text>
</comment>
<dbReference type="AlphaFoldDB" id="A0A956N8E4"/>
<feature type="region of interest" description="Disordered" evidence="12">
    <location>
        <begin position="159"/>
        <end position="198"/>
    </location>
</feature>
<dbReference type="Pfam" id="PF01252">
    <property type="entry name" value="Peptidase_A8"/>
    <property type="match status" value="1"/>
</dbReference>
<keyword evidence="8 9" id="KW-0472">Membrane</keyword>
<evidence type="ECO:0000313" key="13">
    <source>
        <dbReference type="EMBL" id="MCA9754517.1"/>
    </source>
</evidence>
<keyword evidence="4 9" id="KW-0812">Transmembrane</keyword>
<dbReference type="PANTHER" id="PTHR33695:SF1">
    <property type="entry name" value="LIPOPROTEIN SIGNAL PEPTIDASE"/>
    <property type="match status" value="1"/>
</dbReference>
<evidence type="ECO:0000256" key="8">
    <source>
        <dbReference type="ARBA" id="ARBA00023136"/>
    </source>
</evidence>
<evidence type="ECO:0000256" key="6">
    <source>
        <dbReference type="ARBA" id="ARBA00022801"/>
    </source>
</evidence>
<organism evidence="13 14">
    <name type="scientific">Eiseniibacteriota bacterium</name>
    <dbReference type="NCBI Taxonomy" id="2212470"/>
    <lineage>
        <taxon>Bacteria</taxon>
        <taxon>Candidatus Eiseniibacteriota</taxon>
    </lineage>
</organism>
<reference evidence="13" key="2">
    <citation type="journal article" date="2021" name="Microbiome">
        <title>Successional dynamics and alternative stable states in a saline activated sludge microbial community over 9 years.</title>
        <authorList>
            <person name="Wang Y."/>
            <person name="Ye J."/>
            <person name="Ju F."/>
            <person name="Liu L."/>
            <person name="Boyd J.A."/>
            <person name="Deng Y."/>
            <person name="Parks D.H."/>
            <person name="Jiang X."/>
            <person name="Yin X."/>
            <person name="Woodcroft B.J."/>
            <person name="Tyson G.W."/>
            <person name="Hugenholtz P."/>
            <person name="Polz M.F."/>
            <person name="Zhang T."/>
        </authorList>
    </citation>
    <scope>NUCLEOTIDE SEQUENCE</scope>
    <source>
        <strain evidence="13">HKST-UBA02</strain>
    </source>
</reference>
<keyword evidence="2 9" id="KW-1003">Cell membrane</keyword>
<dbReference type="EMBL" id="JAGQHS010000005">
    <property type="protein sequence ID" value="MCA9754517.1"/>
    <property type="molecule type" value="Genomic_DNA"/>
</dbReference>
<dbReference type="Proteomes" id="UP000739538">
    <property type="component" value="Unassembled WGS sequence"/>
</dbReference>
<dbReference type="NCBIfam" id="TIGR00077">
    <property type="entry name" value="lspA"/>
    <property type="match status" value="1"/>
</dbReference>
<dbReference type="InterPro" id="IPR001872">
    <property type="entry name" value="Peptidase_A8"/>
</dbReference>
<evidence type="ECO:0000256" key="2">
    <source>
        <dbReference type="ARBA" id="ARBA00022475"/>
    </source>
</evidence>
<comment type="catalytic activity">
    <reaction evidence="9 10">
        <text>Release of signal peptides from bacterial membrane prolipoproteins. Hydrolyzes -Xaa-Yaa-Zaa-|-(S,diacylglyceryl)Cys-, in which Xaa is hydrophobic (preferably Leu), and Yaa (Ala or Ser) and Zaa (Gly or Ala) have small, neutral side chains.</text>
        <dbReference type="EC" id="3.4.23.36"/>
    </reaction>
</comment>
<dbReference type="EC" id="3.4.23.36" evidence="9"/>
<dbReference type="GO" id="GO:0005886">
    <property type="term" value="C:plasma membrane"/>
    <property type="evidence" value="ECO:0007669"/>
    <property type="project" value="UniProtKB-SubCell"/>
</dbReference>
<accession>A0A956N8E4</accession>
<evidence type="ECO:0000256" key="1">
    <source>
        <dbReference type="ARBA" id="ARBA00006139"/>
    </source>
</evidence>
<comment type="pathway">
    <text evidence="9">Protein modification; lipoprotein biosynthesis (signal peptide cleavage).</text>
</comment>
<evidence type="ECO:0000256" key="7">
    <source>
        <dbReference type="ARBA" id="ARBA00022989"/>
    </source>
</evidence>
<keyword evidence="3 9" id="KW-0645">Protease</keyword>
<comment type="caution">
    <text evidence="13">The sequence shown here is derived from an EMBL/GenBank/DDBJ whole genome shotgun (WGS) entry which is preliminary data.</text>
</comment>
<dbReference type="GO" id="GO:0006508">
    <property type="term" value="P:proteolysis"/>
    <property type="evidence" value="ECO:0007669"/>
    <property type="project" value="UniProtKB-KW"/>
</dbReference>
<evidence type="ECO:0000256" key="9">
    <source>
        <dbReference type="HAMAP-Rule" id="MF_00161"/>
    </source>
</evidence>
<evidence type="ECO:0000256" key="10">
    <source>
        <dbReference type="RuleBase" id="RU000594"/>
    </source>
</evidence>
<reference evidence="13" key="1">
    <citation type="submission" date="2020-04" db="EMBL/GenBank/DDBJ databases">
        <authorList>
            <person name="Zhang T."/>
        </authorList>
    </citation>
    <scope>NUCLEOTIDE SEQUENCE</scope>
    <source>
        <strain evidence="13">HKST-UBA02</strain>
    </source>
</reference>
<evidence type="ECO:0000256" key="11">
    <source>
        <dbReference type="RuleBase" id="RU004181"/>
    </source>
</evidence>
<evidence type="ECO:0000313" key="14">
    <source>
        <dbReference type="Proteomes" id="UP000739538"/>
    </source>
</evidence>
<comment type="subcellular location">
    <subcellularLocation>
        <location evidence="9">Cell membrane</location>
        <topology evidence="9">Multi-pass membrane protein</topology>
    </subcellularLocation>
</comment>
<protein>
    <recommendedName>
        <fullName evidence="9">Lipoprotein signal peptidase</fullName>
        <ecNumber evidence="9">3.4.23.36</ecNumber>
    </recommendedName>
    <alternativeName>
        <fullName evidence="9">Prolipoprotein signal peptidase</fullName>
    </alternativeName>
    <alternativeName>
        <fullName evidence="9">Signal peptidase II</fullName>
        <shortName evidence="9">SPase II</shortName>
    </alternativeName>
</protein>
<gene>
    <name evidence="9 13" type="primary">lspA</name>
    <name evidence="13" type="ORF">KDA27_01855</name>
</gene>
<proteinExistence type="inferred from homology"/>
<dbReference type="PROSITE" id="PS00855">
    <property type="entry name" value="SPASE_II"/>
    <property type="match status" value="1"/>
</dbReference>
<evidence type="ECO:0000256" key="5">
    <source>
        <dbReference type="ARBA" id="ARBA00022750"/>
    </source>
</evidence>
<feature type="active site" evidence="9">
    <location>
        <position position="132"/>
    </location>
</feature>
<evidence type="ECO:0000256" key="12">
    <source>
        <dbReference type="SAM" id="MobiDB-lite"/>
    </source>
</evidence>
<evidence type="ECO:0000256" key="4">
    <source>
        <dbReference type="ARBA" id="ARBA00022692"/>
    </source>
</evidence>
<dbReference type="GO" id="GO:0004190">
    <property type="term" value="F:aspartic-type endopeptidase activity"/>
    <property type="evidence" value="ECO:0007669"/>
    <property type="project" value="UniProtKB-UniRule"/>
</dbReference>
<dbReference type="HAMAP" id="MF_00161">
    <property type="entry name" value="LspA"/>
    <property type="match status" value="1"/>
</dbReference>
<sequence length="198" mass="21612">MIFRLFYLTASLILVLDIVTKQIVYRSMTLGQSIPVLGDFLKWTYIHNDGAAFGLFQGNRWFFVGVSVLSILVLVTLAHSARYRRPFLLFSLGLILGGAVGNLLDRLWLGEVIDFANFGIGNHRFPFFNIADSGISVGVALLAIQMLREGGANQTAENVDDIADGAAEDAAESPTVGTAADTAHTESDDLNRYSEPNR</sequence>
<evidence type="ECO:0000256" key="3">
    <source>
        <dbReference type="ARBA" id="ARBA00022670"/>
    </source>
</evidence>
<feature type="active site" evidence="9">
    <location>
        <position position="114"/>
    </location>
</feature>
<keyword evidence="6 9" id="KW-0378">Hydrolase</keyword>
<feature type="transmembrane region" description="Helical" evidence="9">
    <location>
        <begin position="61"/>
        <end position="80"/>
    </location>
</feature>
<keyword evidence="5 9" id="KW-0064">Aspartyl protease</keyword>
<comment type="similarity">
    <text evidence="1 9 11">Belongs to the peptidase A8 family.</text>
</comment>
<feature type="compositionally biased region" description="Basic and acidic residues" evidence="12">
    <location>
        <begin position="183"/>
        <end position="198"/>
    </location>
</feature>
<keyword evidence="7 9" id="KW-1133">Transmembrane helix</keyword>
<comment type="caution">
    <text evidence="9">Lacks conserved residue(s) required for the propagation of feature annotation.</text>
</comment>
<dbReference type="PRINTS" id="PR00781">
    <property type="entry name" value="LIPOSIGPTASE"/>
</dbReference>
<feature type="compositionally biased region" description="Acidic residues" evidence="12">
    <location>
        <begin position="159"/>
        <end position="171"/>
    </location>
</feature>
<feature type="transmembrane region" description="Helical" evidence="9">
    <location>
        <begin position="87"/>
        <end position="104"/>
    </location>
</feature>
<name>A0A956N8E4_UNCEI</name>
<feature type="transmembrane region" description="Helical" evidence="9">
    <location>
        <begin position="124"/>
        <end position="144"/>
    </location>
</feature>